<accession>A0A0X3NLZ8</accession>
<sequence length="144" mass="16210">MPTDPRTLLRASYRFRVEMGSGLYVYVGLGSQIKRLLEKKRILAGENGGMPIFCKTKLEFWPIVAIIVRPFMSAVFPGAFYCDKGKSHDMHASCKETDEDINLLQYTGIRCNYLDQSATTRAAAVIYDAPARSFVKKITNVNAY</sequence>
<keyword evidence="1" id="KW-0472">Membrane</keyword>
<gene>
    <name evidence="2" type="ORF">TR88121</name>
</gene>
<proteinExistence type="predicted"/>
<name>A0A0X3NLZ8_SCHSO</name>
<reference evidence="2" key="1">
    <citation type="submission" date="2016-01" db="EMBL/GenBank/DDBJ databases">
        <title>Reference transcriptome for the parasite Schistocephalus solidus: insights into the molecular evolution of parasitism.</title>
        <authorList>
            <person name="Hebert F.O."/>
            <person name="Grambauer S."/>
            <person name="Barber I."/>
            <person name="Landry C.R."/>
            <person name="Aubin-Horth N."/>
        </authorList>
    </citation>
    <scope>NUCLEOTIDE SEQUENCE</scope>
</reference>
<dbReference type="EMBL" id="GEEE01022945">
    <property type="protein sequence ID" value="JAP40280.1"/>
    <property type="molecule type" value="Transcribed_RNA"/>
</dbReference>
<keyword evidence="1" id="KW-0812">Transmembrane</keyword>
<organism evidence="2">
    <name type="scientific">Schistocephalus solidus</name>
    <name type="common">Tapeworm</name>
    <dbReference type="NCBI Taxonomy" id="70667"/>
    <lineage>
        <taxon>Eukaryota</taxon>
        <taxon>Metazoa</taxon>
        <taxon>Spiralia</taxon>
        <taxon>Lophotrochozoa</taxon>
        <taxon>Platyhelminthes</taxon>
        <taxon>Cestoda</taxon>
        <taxon>Eucestoda</taxon>
        <taxon>Diphyllobothriidea</taxon>
        <taxon>Diphyllobothriidae</taxon>
        <taxon>Schistocephalus</taxon>
    </lineage>
</organism>
<evidence type="ECO:0000256" key="1">
    <source>
        <dbReference type="SAM" id="Phobius"/>
    </source>
</evidence>
<keyword evidence="1" id="KW-1133">Transmembrane helix</keyword>
<dbReference type="AlphaFoldDB" id="A0A0X3NLZ8"/>
<feature type="transmembrane region" description="Helical" evidence="1">
    <location>
        <begin position="60"/>
        <end position="82"/>
    </location>
</feature>
<protein>
    <submittedName>
        <fullName evidence="2">Uncharacterized protein</fullName>
    </submittedName>
</protein>
<evidence type="ECO:0000313" key="2">
    <source>
        <dbReference type="EMBL" id="JAP40280.1"/>
    </source>
</evidence>